<proteinExistence type="predicted"/>
<keyword evidence="5" id="KW-0539">Nucleus</keyword>
<feature type="compositionally biased region" description="Polar residues" evidence="6">
    <location>
        <begin position="68"/>
        <end position="92"/>
    </location>
</feature>
<sequence>MFKFVEDNVNGVGTKRKLSAGPCDTCKRRHKRCSHNDQGRTTSSPESPNDQPLPSISEALARGPGSIPRTSSRDGSSQFIGNNPSTAGQHSAQAGDAHIRFVADLSPESAFIIDAKRPVGEGNIARHGVGLWLGQKPDTSPREPGPEEDTRVTVVPADVLDGCAGQPLLLSTLRPALRRECMATIPPDRELALLTDLYYEKIDPIFPLLSQEPWDKHTTMETIALKQCICLLASLDPTMCPYLRLPHTNRPLPQDEFRARIAAAVKQSLDLGFITDEIVLMQVCTLMSMYVEKQGFGELSTYYCAQAILHEQTLGFHVGWPDGRAGGERSRRLFWCVWVLDRLNAATNGRPTVIHRSDMDKKVIESAADQPPPFRLLIRIAQFLEHTISLYRPGTMMQDQSGKIDETFEDLVEASGAHNLSNGLLASLELFYLSVVIIRGRSAGHRPSSELQWFCAARIVSIASGEFKSSLVFWPILPYSVTVAASVAYRSLRNSPMPYNRRRAYKLFQDSCEVLEDLSKAFLSARAMARLAMDTLQEVERVAAERTRRNSLRLMEGAVTPTDEQNAATNDHGLPNSDGADQRHHQQQQLRVHPGLSQQSMEAGVPHTHMAAAPITGANDQIDPNFFSGFDGEAGIFGNFDPNFDLGRIDAIFSANLDPSAPPFMERWLGPGQFTWSET</sequence>
<reference evidence="8" key="1">
    <citation type="submission" date="2022-10" db="EMBL/GenBank/DDBJ databases">
        <title>Determination and structural analysis of whole genome sequence of Sarocladium strictum F4-1.</title>
        <authorList>
            <person name="Hu L."/>
            <person name="Jiang Y."/>
        </authorList>
    </citation>
    <scope>NUCLEOTIDE SEQUENCE</scope>
    <source>
        <strain evidence="8">F4-1</strain>
    </source>
</reference>
<feature type="region of interest" description="Disordered" evidence="6">
    <location>
        <begin position="1"/>
        <end position="94"/>
    </location>
</feature>
<evidence type="ECO:0000259" key="7">
    <source>
        <dbReference type="SMART" id="SM00906"/>
    </source>
</evidence>
<dbReference type="InterPro" id="IPR052073">
    <property type="entry name" value="Amide_Lactam_Regulators"/>
</dbReference>
<evidence type="ECO:0000256" key="6">
    <source>
        <dbReference type="SAM" id="MobiDB-lite"/>
    </source>
</evidence>
<dbReference type="PANTHER" id="PTHR47171:SF6">
    <property type="entry name" value="SPECIFIC TRANSCRIPTION FACTOR, PUTATIVE (AFU_ORTHOLOGUE AFUA_2G06130)-RELATED"/>
    <property type="match status" value="1"/>
</dbReference>
<name>A0AA39GF03_SARSR</name>
<feature type="compositionally biased region" description="Polar residues" evidence="6">
    <location>
        <begin position="39"/>
        <end position="54"/>
    </location>
</feature>
<evidence type="ECO:0000256" key="5">
    <source>
        <dbReference type="ARBA" id="ARBA00023242"/>
    </source>
</evidence>
<dbReference type="Proteomes" id="UP001175261">
    <property type="component" value="Unassembled WGS sequence"/>
</dbReference>
<feature type="domain" description="Xylanolytic transcriptional activator regulatory" evidence="7">
    <location>
        <begin position="300"/>
        <end position="370"/>
    </location>
</feature>
<dbReference type="InterPro" id="IPR007219">
    <property type="entry name" value="XnlR_reg_dom"/>
</dbReference>
<evidence type="ECO:0000256" key="1">
    <source>
        <dbReference type="ARBA" id="ARBA00022833"/>
    </source>
</evidence>
<evidence type="ECO:0000256" key="2">
    <source>
        <dbReference type="ARBA" id="ARBA00023015"/>
    </source>
</evidence>
<organism evidence="8 9">
    <name type="scientific">Sarocladium strictum</name>
    <name type="common">Black bundle disease fungus</name>
    <name type="synonym">Acremonium strictum</name>
    <dbReference type="NCBI Taxonomy" id="5046"/>
    <lineage>
        <taxon>Eukaryota</taxon>
        <taxon>Fungi</taxon>
        <taxon>Dikarya</taxon>
        <taxon>Ascomycota</taxon>
        <taxon>Pezizomycotina</taxon>
        <taxon>Sordariomycetes</taxon>
        <taxon>Hypocreomycetidae</taxon>
        <taxon>Hypocreales</taxon>
        <taxon>Sarocladiaceae</taxon>
        <taxon>Sarocladium</taxon>
    </lineage>
</organism>
<dbReference type="EMBL" id="JAPDFR010000005">
    <property type="protein sequence ID" value="KAK0386123.1"/>
    <property type="molecule type" value="Genomic_DNA"/>
</dbReference>
<comment type="caution">
    <text evidence="8">The sequence shown here is derived from an EMBL/GenBank/DDBJ whole genome shotgun (WGS) entry which is preliminary data.</text>
</comment>
<dbReference type="GO" id="GO:0003677">
    <property type="term" value="F:DNA binding"/>
    <property type="evidence" value="ECO:0007669"/>
    <property type="project" value="UniProtKB-KW"/>
</dbReference>
<keyword evidence="3" id="KW-0238">DNA-binding</keyword>
<dbReference type="CDD" id="cd12148">
    <property type="entry name" value="fungal_TF_MHR"/>
    <property type="match status" value="1"/>
</dbReference>
<accession>A0AA39GF03</accession>
<evidence type="ECO:0000256" key="4">
    <source>
        <dbReference type="ARBA" id="ARBA00023163"/>
    </source>
</evidence>
<dbReference type="GO" id="GO:0008270">
    <property type="term" value="F:zinc ion binding"/>
    <property type="evidence" value="ECO:0007669"/>
    <property type="project" value="InterPro"/>
</dbReference>
<dbReference type="AlphaFoldDB" id="A0AA39GF03"/>
<keyword evidence="9" id="KW-1185">Reference proteome</keyword>
<evidence type="ECO:0000313" key="9">
    <source>
        <dbReference type="Proteomes" id="UP001175261"/>
    </source>
</evidence>
<feature type="region of interest" description="Disordered" evidence="6">
    <location>
        <begin position="552"/>
        <end position="592"/>
    </location>
</feature>
<evidence type="ECO:0000313" key="8">
    <source>
        <dbReference type="EMBL" id="KAK0386123.1"/>
    </source>
</evidence>
<dbReference type="Pfam" id="PF04082">
    <property type="entry name" value="Fungal_trans"/>
    <property type="match status" value="1"/>
</dbReference>
<keyword evidence="4" id="KW-0804">Transcription</keyword>
<keyword evidence="1" id="KW-0862">Zinc</keyword>
<protein>
    <recommendedName>
        <fullName evidence="7">Xylanolytic transcriptional activator regulatory domain-containing protein</fullName>
    </recommendedName>
</protein>
<dbReference type="PANTHER" id="PTHR47171">
    <property type="entry name" value="FARA-RELATED"/>
    <property type="match status" value="1"/>
</dbReference>
<dbReference type="SMART" id="SM00906">
    <property type="entry name" value="Fungal_trans"/>
    <property type="match status" value="1"/>
</dbReference>
<dbReference type="GO" id="GO:0006351">
    <property type="term" value="P:DNA-templated transcription"/>
    <property type="evidence" value="ECO:0007669"/>
    <property type="project" value="InterPro"/>
</dbReference>
<gene>
    <name evidence="8" type="ORF">NLU13_5960</name>
</gene>
<keyword evidence="2" id="KW-0805">Transcription regulation</keyword>
<evidence type="ECO:0000256" key="3">
    <source>
        <dbReference type="ARBA" id="ARBA00023125"/>
    </source>
</evidence>